<evidence type="ECO:0000313" key="4">
    <source>
        <dbReference type="RefSeq" id="XP_005191620.2"/>
    </source>
</evidence>
<dbReference type="OrthoDB" id="6407830at2759"/>
<evidence type="ECO:0000313" key="3">
    <source>
        <dbReference type="Proteomes" id="UP001652621"/>
    </source>
</evidence>
<dbReference type="VEuPathDB" id="VectorBase:MDOA011911"/>
<keyword evidence="1" id="KW-0175">Coiled coil</keyword>
<evidence type="ECO:0000259" key="2">
    <source>
        <dbReference type="PROSITE" id="PS51034"/>
    </source>
</evidence>
<keyword evidence="3" id="KW-1185">Reference proteome</keyword>
<reference evidence="4" key="1">
    <citation type="submission" date="2025-08" db="UniProtKB">
        <authorList>
            <consortium name="RefSeq"/>
        </authorList>
    </citation>
    <scope>IDENTIFICATION</scope>
    <source>
        <strain evidence="4">Aabys</strain>
        <tissue evidence="4">Whole body</tissue>
    </source>
</reference>
<dbReference type="VEuPathDB" id="VectorBase:MDOMA2_001440"/>
<accession>A0A9J7I9N5</accession>
<dbReference type="RefSeq" id="XP_005191620.2">
    <property type="nucleotide sequence ID" value="XM_005191563.4"/>
</dbReference>
<dbReference type="GeneID" id="101895632"/>
<feature type="domain" description="ZP" evidence="2">
    <location>
        <begin position="1"/>
        <end position="47"/>
    </location>
</feature>
<dbReference type="PROSITE" id="PS51034">
    <property type="entry name" value="ZP_2"/>
    <property type="match status" value="1"/>
</dbReference>
<dbReference type="Proteomes" id="UP001652621">
    <property type="component" value="Unplaced"/>
</dbReference>
<dbReference type="eggNOG" id="ENOG502QRY7">
    <property type="taxonomic scope" value="Eukaryota"/>
</dbReference>
<evidence type="ECO:0000256" key="1">
    <source>
        <dbReference type="SAM" id="Coils"/>
    </source>
</evidence>
<gene>
    <name evidence="4" type="primary">LOC101895632</name>
</gene>
<proteinExistence type="predicted"/>
<name>A0A9J7I9N5_MUSDO</name>
<sequence>MTPANTLQAKFRAFKFPNTPYVQFRANVRICLRKCLIPHCLNGQGRSRRELNGEDEHLYEISLGVIMKIDDKFTGNNDELRKLESHVKELKNKNRILRDK</sequence>
<dbReference type="InterPro" id="IPR001507">
    <property type="entry name" value="ZP_dom"/>
</dbReference>
<dbReference type="STRING" id="7370.A0A1I8N601"/>
<protein>
    <submittedName>
        <fullName evidence="4">Uncharacterized protein LOC101895632</fullName>
    </submittedName>
</protein>
<feature type="coiled-coil region" evidence="1">
    <location>
        <begin position="73"/>
        <end position="100"/>
    </location>
</feature>
<organism evidence="3 4">
    <name type="scientific">Musca domestica</name>
    <name type="common">House fly</name>
    <dbReference type="NCBI Taxonomy" id="7370"/>
    <lineage>
        <taxon>Eukaryota</taxon>
        <taxon>Metazoa</taxon>
        <taxon>Ecdysozoa</taxon>
        <taxon>Arthropoda</taxon>
        <taxon>Hexapoda</taxon>
        <taxon>Insecta</taxon>
        <taxon>Pterygota</taxon>
        <taxon>Neoptera</taxon>
        <taxon>Endopterygota</taxon>
        <taxon>Diptera</taxon>
        <taxon>Brachycera</taxon>
        <taxon>Muscomorpha</taxon>
        <taxon>Muscoidea</taxon>
        <taxon>Muscidae</taxon>
        <taxon>Musca</taxon>
    </lineage>
</organism>